<evidence type="ECO:0000313" key="3">
    <source>
        <dbReference type="WBParaSite" id="nRc.2.0.1.t03752-RA"/>
    </source>
</evidence>
<keyword evidence="2" id="KW-1185">Reference proteome</keyword>
<dbReference type="AlphaFoldDB" id="A0A915HQV5"/>
<sequence>MPTTQSITRRRYVHDQEKQEHRRGVKVIRVPTDFAKRYLYRLVMTLKCFTNDSNGVSKMMENVVQSFEKDLPIQ</sequence>
<organism evidence="2 3">
    <name type="scientific">Romanomermis culicivorax</name>
    <name type="common">Nematode worm</name>
    <dbReference type="NCBI Taxonomy" id="13658"/>
    <lineage>
        <taxon>Eukaryota</taxon>
        <taxon>Metazoa</taxon>
        <taxon>Ecdysozoa</taxon>
        <taxon>Nematoda</taxon>
        <taxon>Enoplea</taxon>
        <taxon>Dorylaimia</taxon>
        <taxon>Mermithida</taxon>
        <taxon>Mermithoidea</taxon>
        <taxon>Mermithidae</taxon>
        <taxon>Romanomermis</taxon>
    </lineage>
</organism>
<accession>A0A915HQV5</accession>
<evidence type="ECO:0000313" key="2">
    <source>
        <dbReference type="Proteomes" id="UP000887565"/>
    </source>
</evidence>
<protein>
    <submittedName>
        <fullName evidence="3">Uncharacterized protein</fullName>
    </submittedName>
</protein>
<name>A0A915HQV5_ROMCU</name>
<dbReference type="Proteomes" id="UP000887565">
    <property type="component" value="Unplaced"/>
</dbReference>
<proteinExistence type="predicted"/>
<feature type="region of interest" description="Disordered" evidence="1">
    <location>
        <begin position="1"/>
        <end position="20"/>
    </location>
</feature>
<dbReference type="WBParaSite" id="nRc.2.0.1.t03752-RA">
    <property type="protein sequence ID" value="nRc.2.0.1.t03752-RA"/>
    <property type="gene ID" value="nRc.2.0.1.g03752"/>
</dbReference>
<reference evidence="3" key="1">
    <citation type="submission" date="2022-11" db="UniProtKB">
        <authorList>
            <consortium name="WormBaseParasite"/>
        </authorList>
    </citation>
    <scope>IDENTIFICATION</scope>
</reference>
<evidence type="ECO:0000256" key="1">
    <source>
        <dbReference type="SAM" id="MobiDB-lite"/>
    </source>
</evidence>